<dbReference type="GO" id="GO:0009425">
    <property type="term" value="C:bacterial-type flagellum basal body"/>
    <property type="evidence" value="ECO:0007669"/>
    <property type="project" value="UniProtKB-SubCell"/>
</dbReference>
<keyword evidence="6" id="KW-0969">Cilium</keyword>
<protein>
    <recommendedName>
        <fullName evidence="5">Flagellar protein</fullName>
    </recommendedName>
</protein>
<dbReference type="GO" id="GO:0005886">
    <property type="term" value="C:plasma membrane"/>
    <property type="evidence" value="ECO:0007669"/>
    <property type="project" value="UniProtKB-SubCell"/>
</dbReference>
<sequence length="129" mass="13940">MHGSLPLLLNFLWAMALVVALAVVAVRLLKRLGWGRSSPGRHVEQLDYLALGPKRGIAVVQVFDKTLCLGITDNQVTLLTELELSPQVLAEVRNGGPVPVWSETRAPGVEFGAEILRQLRKGAGHGTGR</sequence>
<dbReference type="AlphaFoldDB" id="A0A6F8ZDL1"/>
<dbReference type="InterPro" id="IPR022781">
    <property type="entry name" value="Flagellar_biosynth_FliO"/>
</dbReference>
<keyword evidence="5" id="KW-0975">Bacterial flagellum</keyword>
<organism evidence="6 7">
    <name type="scientific">Candidatus Hydrogenisulfobacillus filiaventi</name>
    <dbReference type="NCBI Taxonomy" id="2707344"/>
    <lineage>
        <taxon>Bacteria</taxon>
        <taxon>Bacillati</taxon>
        <taxon>Bacillota</taxon>
        <taxon>Clostridia</taxon>
        <taxon>Eubacteriales</taxon>
        <taxon>Clostridiales Family XVII. Incertae Sedis</taxon>
        <taxon>Candidatus Hydrogenisulfobacillus</taxon>
    </lineage>
</organism>
<accession>A0A6F8ZDL1</accession>
<evidence type="ECO:0000256" key="2">
    <source>
        <dbReference type="ARBA" id="ARBA00022692"/>
    </source>
</evidence>
<feature type="transmembrane region" description="Helical" evidence="5">
    <location>
        <begin position="12"/>
        <end position="29"/>
    </location>
</feature>
<keyword evidence="7" id="KW-1185">Reference proteome</keyword>
<dbReference type="KEGG" id="hfv:R50_0515"/>
<evidence type="ECO:0000256" key="5">
    <source>
        <dbReference type="RuleBase" id="RU362064"/>
    </source>
</evidence>
<evidence type="ECO:0000256" key="1">
    <source>
        <dbReference type="ARBA" id="ARBA00022475"/>
    </source>
</evidence>
<evidence type="ECO:0000256" key="3">
    <source>
        <dbReference type="ARBA" id="ARBA00022989"/>
    </source>
</evidence>
<dbReference type="Proteomes" id="UP000503399">
    <property type="component" value="Chromosome"/>
</dbReference>
<keyword evidence="1 5" id="KW-1003">Cell membrane</keyword>
<comment type="similarity">
    <text evidence="5">Belongs to the FliO/MopB family.</text>
</comment>
<dbReference type="Pfam" id="PF04347">
    <property type="entry name" value="FliO"/>
    <property type="match status" value="1"/>
</dbReference>
<dbReference type="GO" id="GO:0044781">
    <property type="term" value="P:bacterial-type flagellum organization"/>
    <property type="evidence" value="ECO:0007669"/>
    <property type="project" value="UniProtKB-UniRule"/>
</dbReference>
<evidence type="ECO:0000313" key="7">
    <source>
        <dbReference type="Proteomes" id="UP000503399"/>
    </source>
</evidence>
<evidence type="ECO:0000256" key="4">
    <source>
        <dbReference type="ARBA" id="ARBA00023136"/>
    </source>
</evidence>
<dbReference type="NCBIfam" id="TIGR03500">
    <property type="entry name" value="FliO_TIGR"/>
    <property type="match status" value="1"/>
</dbReference>
<dbReference type="EMBL" id="LR778114">
    <property type="protein sequence ID" value="CAB1128021.1"/>
    <property type="molecule type" value="Genomic_DNA"/>
</dbReference>
<comment type="subcellular location">
    <subcellularLocation>
        <location evidence="5">Cell membrane</location>
    </subcellularLocation>
    <subcellularLocation>
        <location evidence="5">Bacterial flagellum basal body</location>
    </subcellularLocation>
</comment>
<keyword evidence="3 5" id="KW-1133">Transmembrane helix</keyword>
<name>A0A6F8ZDL1_9FIRM</name>
<gene>
    <name evidence="6" type="ORF">R50_0515</name>
</gene>
<keyword evidence="2 5" id="KW-0812">Transmembrane</keyword>
<keyword evidence="6" id="KW-0966">Cell projection</keyword>
<keyword evidence="4 5" id="KW-0472">Membrane</keyword>
<evidence type="ECO:0000313" key="6">
    <source>
        <dbReference type="EMBL" id="CAB1128021.1"/>
    </source>
</evidence>
<proteinExistence type="inferred from homology"/>
<reference evidence="6 7" key="1">
    <citation type="submission" date="2020-02" db="EMBL/GenBank/DDBJ databases">
        <authorList>
            <person name="Hogendoorn C."/>
        </authorList>
    </citation>
    <scope>NUCLEOTIDE SEQUENCE [LARGE SCALE GENOMIC DNA]</scope>
    <source>
        <strain evidence="6">R501</strain>
    </source>
</reference>
<keyword evidence="6" id="KW-0282">Flagellum</keyword>